<dbReference type="Pfam" id="PF03819">
    <property type="entry name" value="MazG"/>
    <property type="match status" value="1"/>
</dbReference>
<organism evidence="2 3">
    <name type="scientific">Candidatus Nealsonbacteria bacterium CG_4_10_14_0_8_um_filter_37_14</name>
    <dbReference type="NCBI Taxonomy" id="1974684"/>
    <lineage>
        <taxon>Bacteria</taxon>
        <taxon>Candidatus Nealsoniibacteriota</taxon>
    </lineage>
</organism>
<reference evidence="3" key="1">
    <citation type="submission" date="2017-09" db="EMBL/GenBank/DDBJ databases">
        <title>Depth-based differentiation of microbial function through sediment-hosted aquifers and enrichment of novel symbionts in the deep terrestrial subsurface.</title>
        <authorList>
            <person name="Probst A.J."/>
            <person name="Ladd B."/>
            <person name="Jarett J.K."/>
            <person name="Geller-Mcgrath D.E."/>
            <person name="Sieber C.M.K."/>
            <person name="Emerson J.B."/>
            <person name="Anantharaman K."/>
            <person name="Thomas B.C."/>
            <person name="Malmstrom R."/>
            <person name="Stieglmeier M."/>
            <person name="Klingl A."/>
            <person name="Woyke T."/>
            <person name="Ryan C.M."/>
            <person name="Banfield J.F."/>
        </authorList>
    </citation>
    <scope>NUCLEOTIDE SEQUENCE [LARGE SCALE GENOMIC DNA]</scope>
</reference>
<dbReference type="PANTHER" id="PTHR42702">
    <property type="entry name" value="NUCLEOTIDE PYROPHOSPHOHYDROLASE"/>
    <property type="match status" value="1"/>
</dbReference>
<dbReference type="Proteomes" id="UP000230767">
    <property type="component" value="Unassembled WGS sequence"/>
</dbReference>
<dbReference type="AlphaFoldDB" id="A0A2M7R677"/>
<evidence type="ECO:0000313" key="2">
    <source>
        <dbReference type="EMBL" id="PIY88495.1"/>
    </source>
</evidence>
<proteinExistence type="predicted"/>
<comment type="caution">
    <text evidence="2">The sequence shown here is derived from an EMBL/GenBank/DDBJ whole genome shotgun (WGS) entry which is preliminary data.</text>
</comment>
<dbReference type="EMBL" id="PFLW01000087">
    <property type="protein sequence ID" value="PIY88495.1"/>
    <property type="molecule type" value="Genomic_DNA"/>
</dbReference>
<dbReference type="SUPFAM" id="SSF101386">
    <property type="entry name" value="all-alpha NTP pyrophosphatases"/>
    <property type="match status" value="1"/>
</dbReference>
<dbReference type="PANTHER" id="PTHR42702:SF1">
    <property type="entry name" value="REGULATORY PROTEIN FOR BETA-LACTAMASE"/>
    <property type="match status" value="1"/>
</dbReference>
<accession>A0A2M7R677</accession>
<name>A0A2M7R677_9BACT</name>
<gene>
    <name evidence="2" type="ORF">COY73_03665</name>
</gene>
<evidence type="ECO:0000313" key="3">
    <source>
        <dbReference type="Proteomes" id="UP000230767"/>
    </source>
</evidence>
<dbReference type="Gene3D" id="1.10.287.1080">
    <property type="entry name" value="MazG-like"/>
    <property type="match status" value="1"/>
</dbReference>
<evidence type="ECO:0000259" key="1">
    <source>
        <dbReference type="Pfam" id="PF03819"/>
    </source>
</evidence>
<dbReference type="InterPro" id="IPR004518">
    <property type="entry name" value="MazG-like_dom"/>
</dbReference>
<feature type="domain" description="NTP pyrophosphohydrolase MazG-like" evidence="1">
    <location>
        <begin position="32"/>
        <end position="85"/>
    </location>
</feature>
<protein>
    <recommendedName>
        <fullName evidence="1">NTP pyrophosphohydrolase MazG-like domain-containing protein</fullName>
    </recommendedName>
</protein>
<sequence>MKELTLREIQKRIWDNKVKKGFNTTDISKEFLYLTEELGEAVRAYRKDSKDDLAEEIVDLIIYSLGLLEMLDKDGYEEIMKKIEKNEKREYQGENGAFRQLREDQK</sequence>